<protein>
    <submittedName>
        <fullName evidence="3">Uncharacterized protein</fullName>
    </submittedName>
</protein>
<dbReference type="EnsemblPlants" id="AUR62017592-RA">
    <property type="protein sequence ID" value="AUR62017592-RA:cds"/>
    <property type="gene ID" value="AUR62017592"/>
</dbReference>
<reference evidence="3" key="2">
    <citation type="submission" date="2021-03" db="UniProtKB">
        <authorList>
            <consortium name="EnsemblPlants"/>
        </authorList>
    </citation>
    <scope>IDENTIFICATION</scope>
</reference>
<evidence type="ECO:0000313" key="3">
    <source>
        <dbReference type="EnsemblPlants" id="AUR62017592-RA:cds"/>
    </source>
</evidence>
<keyword evidence="4" id="KW-1185">Reference proteome</keyword>
<name>A0A803LRL3_CHEQI</name>
<dbReference type="Gramene" id="AUR62017592-RA">
    <property type="protein sequence ID" value="AUR62017592-RA:cds"/>
    <property type="gene ID" value="AUR62017592"/>
</dbReference>
<sequence length="698" mass="81009">MDSSFTLDFPSPSAKKLKLSDDEINVEGLLSCIRELNNLERRNGELVEFDETLRGKYVLVFCFEMPPLCKDQDLYFPYDLIKTCLELYYLRDDFELVVVLKRSHSPVAFLNFLYDFPPQSLAVPFESKYRKLLCDFLHLDRPGFKCLLVNVEKDIMLHGDLAIEHLQSLLPEQPCKISRLIKAMWPVIPELAKHPTLCKGELNYLHRNGGNQSVQVIEETFKGKYVMVCCYHVPIFREESISLYVQGLVTTCFDLYSSRQDFELVVVAKMNKMVNYEAVFNHFLSGFPASCLVVPFSDSKRRDFICKYLDLDHGCNCLILDDNGSVLLHEHPSFVRSYGADGFPFTQEHRHKLRLKDLALLKSLSTSNLELLLQCKPSDVVDRINSAGVREVKTISELSTKLVGLYLCAKGNFIPTLDEVYQQCITKHLEIEIVVVYMPFGDCLDPQAYKLNIDTKLKRKKIYWWRLSFDNSVSLGIKRLANASMDKLIIMGPRGEFVDLYGEEVMSYYGIDGYPFTRKGLVHRELKKLKEVTLESLLVHGSRDFVLQGDNRIPVAQLQGRYILIYLDCLYDFKYYENMLFWYYKMKELRFDFEVVFLRRVDDDDDISGIEVGFDDLVMPWLVCPFEFDHSASVNKKLFTQYESHDTLVQFGQNGQISAFPTLEDLPSFTFGTNDFPFTGFNLRDFVTCQFREDFMRF</sequence>
<dbReference type="Proteomes" id="UP000596660">
    <property type="component" value="Unplaced"/>
</dbReference>
<organism evidence="3 4">
    <name type="scientific">Chenopodium quinoa</name>
    <name type="common">Quinoa</name>
    <dbReference type="NCBI Taxonomy" id="63459"/>
    <lineage>
        <taxon>Eukaryota</taxon>
        <taxon>Viridiplantae</taxon>
        <taxon>Streptophyta</taxon>
        <taxon>Embryophyta</taxon>
        <taxon>Tracheophyta</taxon>
        <taxon>Spermatophyta</taxon>
        <taxon>Magnoliopsida</taxon>
        <taxon>eudicotyledons</taxon>
        <taxon>Gunneridae</taxon>
        <taxon>Pentapetalae</taxon>
        <taxon>Caryophyllales</taxon>
        <taxon>Chenopodiaceae</taxon>
        <taxon>Chenopodioideae</taxon>
        <taxon>Atripliceae</taxon>
        <taxon>Chenopodium</taxon>
    </lineage>
</organism>
<dbReference type="PANTHER" id="PTHR13871">
    <property type="entry name" value="THIOREDOXIN"/>
    <property type="match status" value="1"/>
</dbReference>
<dbReference type="PANTHER" id="PTHR13871:SF96">
    <property type="entry name" value="THIOREDOXIN DOMAIN-CONTAINING PROTEIN"/>
    <property type="match status" value="1"/>
</dbReference>
<accession>A0A803LRL3</accession>
<dbReference type="InterPro" id="IPR052259">
    <property type="entry name" value="Nucleoredoxin-like"/>
</dbReference>
<keyword evidence="1" id="KW-0560">Oxidoreductase</keyword>
<dbReference type="AlphaFoldDB" id="A0A803LRL3"/>
<evidence type="ECO:0000256" key="1">
    <source>
        <dbReference type="ARBA" id="ARBA00023002"/>
    </source>
</evidence>
<evidence type="ECO:0000256" key="2">
    <source>
        <dbReference type="ARBA" id="ARBA00023027"/>
    </source>
</evidence>
<reference evidence="3" key="1">
    <citation type="journal article" date="2017" name="Nature">
        <title>The genome of Chenopodium quinoa.</title>
        <authorList>
            <person name="Jarvis D.E."/>
            <person name="Ho Y.S."/>
            <person name="Lightfoot D.J."/>
            <person name="Schmoeckel S.M."/>
            <person name="Li B."/>
            <person name="Borm T.J.A."/>
            <person name="Ohyanagi H."/>
            <person name="Mineta K."/>
            <person name="Michell C.T."/>
            <person name="Saber N."/>
            <person name="Kharbatia N.M."/>
            <person name="Rupper R.R."/>
            <person name="Sharp A.R."/>
            <person name="Dally N."/>
            <person name="Boughton B.A."/>
            <person name="Woo Y.H."/>
            <person name="Gao G."/>
            <person name="Schijlen E.G.W.M."/>
            <person name="Guo X."/>
            <person name="Momin A.A."/>
            <person name="Negrao S."/>
            <person name="Al-Babili S."/>
            <person name="Gehring C."/>
            <person name="Roessner U."/>
            <person name="Jung C."/>
            <person name="Murphy K."/>
            <person name="Arold S.T."/>
            <person name="Gojobori T."/>
            <person name="van der Linden C.G."/>
            <person name="van Loo E.N."/>
            <person name="Jellen E.N."/>
            <person name="Maughan P.J."/>
            <person name="Tester M."/>
        </authorList>
    </citation>
    <scope>NUCLEOTIDE SEQUENCE [LARGE SCALE GENOMIC DNA]</scope>
    <source>
        <strain evidence="3">cv. PI 614886</strain>
    </source>
</reference>
<evidence type="ECO:0000313" key="4">
    <source>
        <dbReference type="Proteomes" id="UP000596660"/>
    </source>
</evidence>
<proteinExistence type="predicted"/>
<keyword evidence="2" id="KW-0520">NAD</keyword>
<dbReference type="GO" id="GO:0016491">
    <property type="term" value="F:oxidoreductase activity"/>
    <property type="evidence" value="ECO:0007669"/>
    <property type="project" value="UniProtKB-KW"/>
</dbReference>